<keyword evidence="1" id="KW-0812">Transmembrane</keyword>
<keyword evidence="1" id="KW-1133">Transmembrane helix</keyword>
<organism evidence="2">
    <name type="scientific">Xenopus tropicalis</name>
    <name type="common">Western clawed frog</name>
    <name type="synonym">Silurana tropicalis</name>
    <dbReference type="NCBI Taxonomy" id="8364"/>
    <lineage>
        <taxon>Eukaryota</taxon>
        <taxon>Metazoa</taxon>
        <taxon>Chordata</taxon>
        <taxon>Craniata</taxon>
        <taxon>Vertebrata</taxon>
        <taxon>Euteleostomi</taxon>
        <taxon>Amphibia</taxon>
        <taxon>Batrachia</taxon>
        <taxon>Anura</taxon>
        <taxon>Pipoidea</taxon>
        <taxon>Pipidae</taxon>
        <taxon>Xenopodinae</taxon>
        <taxon>Xenopus</taxon>
        <taxon>Silurana</taxon>
    </lineage>
</organism>
<dbReference type="InParanoid" id="A0A6I8SWJ7"/>
<evidence type="ECO:0000313" key="2">
    <source>
        <dbReference type="Ensembl" id="ENSXETP00000097236"/>
    </source>
</evidence>
<keyword evidence="1" id="KW-0472">Membrane</keyword>
<feature type="transmembrane region" description="Helical" evidence="1">
    <location>
        <begin position="20"/>
        <end position="40"/>
    </location>
</feature>
<name>A0A6I8SWJ7_XENTR</name>
<evidence type="ECO:0000256" key="1">
    <source>
        <dbReference type="SAM" id="Phobius"/>
    </source>
</evidence>
<dbReference type="Ensembl" id="ENSXETT00000098158">
    <property type="protein sequence ID" value="ENSXETP00000097236"/>
    <property type="gene ID" value="ENSXETG00000041091"/>
</dbReference>
<reference evidence="2" key="2">
    <citation type="submission" date="2020-05" db="UniProtKB">
        <authorList>
            <consortium name="Ensembl"/>
        </authorList>
    </citation>
    <scope>IDENTIFICATION</scope>
</reference>
<dbReference type="AlphaFoldDB" id="A0A6I8SWJ7"/>
<sequence length="62" mass="7306">MLCCFYIFIPSLQNAKMFLAAAKVICYKFGFGLFFTLFTYPRNLSLFIFTSCRSQVQILIEW</sequence>
<accession>A0A6I8SWJ7</accession>
<reference evidence="2" key="1">
    <citation type="journal article" date="2010" name="Science">
        <title>The genome of the Western clawed frog Xenopus tropicalis.</title>
        <authorList>
            <person name="Hellsten U."/>
            <person name="Harland R.M."/>
            <person name="Gilchrist M.J."/>
            <person name="Hendrix D."/>
            <person name="Jurka J."/>
            <person name="Kapitonov V."/>
            <person name="Ovcharenko I."/>
            <person name="Putnam N.H."/>
            <person name="Shu S."/>
            <person name="Taher L."/>
            <person name="Blitz I.L."/>
            <person name="Blumberg B."/>
            <person name="Dichmann D.S."/>
            <person name="Dubchak I."/>
            <person name="Amaya E."/>
            <person name="Detter J.C."/>
            <person name="Fletcher R."/>
            <person name="Gerhard D.S."/>
            <person name="Goodstein D."/>
            <person name="Graves T."/>
            <person name="Grigoriev I.V."/>
            <person name="Grimwood J."/>
            <person name="Kawashima T."/>
            <person name="Lindquist E."/>
            <person name="Lucas S.M."/>
            <person name="Mead P.E."/>
            <person name="Mitros T."/>
            <person name="Ogino H."/>
            <person name="Ohta Y."/>
            <person name="Poliakov A.V."/>
            <person name="Pollet N."/>
            <person name="Robert J."/>
            <person name="Salamov A."/>
            <person name="Sater A.K."/>
            <person name="Schmutz J."/>
            <person name="Terry A."/>
            <person name="Vize P.D."/>
            <person name="Warren W.C."/>
            <person name="Wells D."/>
            <person name="Wills A."/>
            <person name="Wilson R.K."/>
            <person name="Zimmerman L.B."/>
            <person name="Zorn A.M."/>
            <person name="Grainger R."/>
            <person name="Grammer T."/>
            <person name="Khokha M.K."/>
            <person name="Richardson P.M."/>
            <person name="Rokhsar D.S."/>
        </authorList>
    </citation>
    <scope>NUCLEOTIDE SEQUENCE [LARGE SCALE GENOMIC DNA]</scope>
    <source>
        <strain evidence="2">Nigerian</strain>
    </source>
</reference>
<proteinExistence type="predicted"/>
<protein>
    <submittedName>
        <fullName evidence="2">Uncharacterized protein</fullName>
    </submittedName>
</protein>